<keyword evidence="4 11" id="KW-0479">Metal-binding</keyword>
<gene>
    <name evidence="15" type="ORF">C1SCF055_LOCUS18723</name>
</gene>
<name>A0A9P1CHP2_9DINO</name>
<proteinExistence type="inferred from homology"/>
<protein>
    <recommendedName>
        <fullName evidence="13">alpha-1,2-Mannosidase</fullName>
        <ecNumber evidence="13">3.2.1.-</ecNumber>
    </recommendedName>
</protein>
<reference evidence="16" key="2">
    <citation type="submission" date="2024-04" db="EMBL/GenBank/DDBJ databases">
        <authorList>
            <person name="Chen Y."/>
            <person name="Shah S."/>
            <person name="Dougan E. K."/>
            <person name="Thang M."/>
            <person name="Chan C."/>
        </authorList>
    </citation>
    <scope>NUCLEOTIDE SEQUENCE [LARGE SCALE GENOMIC DNA]</scope>
</reference>
<evidence type="ECO:0000256" key="3">
    <source>
        <dbReference type="ARBA" id="ARBA00007658"/>
    </source>
</evidence>
<feature type="active site" description="Proton donor" evidence="10">
    <location>
        <position position="775"/>
    </location>
</feature>
<keyword evidence="14" id="KW-1133">Transmembrane helix</keyword>
<evidence type="ECO:0000256" key="6">
    <source>
        <dbReference type="ARBA" id="ARBA00022837"/>
    </source>
</evidence>
<comment type="catalytic activity">
    <reaction evidence="9">
        <text>N(4)-(alpha-D-Man-(1-&gt;2)-alpha-D-Man-(1-&gt;2)-alpha-D-Man-(1-&gt;3)-[alpha-D-Man-(1-&gt;2)-alpha-D-Man-(1-&gt;3)-[alpha-D-Man-(1-&gt;2)-alpha-D-Man-(1-&gt;6)]-alpha-D-Man-(1-&gt;6)]-beta-D-Man-(1-&gt;4)-beta-D-GlcNAc-(1-&gt;4)-beta-D-GlcNAc)-L-asparaginyl-[protein] (N-glucan mannose isomer 9A1,2,3B1,2,3) + 4 H2O = N(4)-(alpha-D-Man-(1-&gt;3)-[alpha-D-Man-(1-&gt;3)-[alpha-D-Man-(1-&gt;6)]-alpha-D-Man-(1-&gt;6)]-beta-D-Man-(1-&gt;4)-beta-D-GlcNAc-(1-&gt;4)-beta-D-GlcNAc)-L-asparaginyl-[protein] (N-glucan mannose isomer 5A1,2) + 4 beta-D-mannose</text>
        <dbReference type="Rhea" id="RHEA:56008"/>
        <dbReference type="Rhea" id="RHEA-COMP:14356"/>
        <dbReference type="Rhea" id="RHEA-COMP:14367"/>
        <dbReference type="ChEBI" id="CHEBI:15377"/>
        <dbReference type="ChEBI" id="CHEBI:28563"/>
        <dbReference type="ChEBI" id="CHEBI:59087"/>
        <dbReference type="ChEBI" id="CHEBI:139493"/>
        <dbReference type="EC" id="3.2.1.113"/>
    </reaction>
</comment>
<keyword evidence="7 12" id="KW-1015">Disulfide bond</keyword>
<accession>A0A9P1CHP2</accession>
<evidence type="ECO:0000256" key="8">
    <source>
        <dbReference type="ARBA" id="ARBA00047669"/>
    </source>
</evidence>
<feature type="disulfide bond" evidence="12">
    <location>
        <begin position="723"/>
        <end position="761"/>
    </location>
</feature>
<dbReference type="EMBL" id="CAMXCT020001640">
    <property type="protein sequence ID" value="CAL1145229.1"/>
    <property type="molecule type" value="Genomic_DNA"/>
</dbReference>
<evidence type="ECO:0000256" key="13">
    <source>
        <dbReference type="RuleBase" id="RU361193"/>
    </source>
</evidence>
<dbReference type="GO" id="GO:0004571">
    <property type="term" value="F:mannosyl-oligosaccharide 1,2-alpha-mannosidase activity"/>
    <property type="evidence" value="ECO:0007669"/>
    <property type="project" value="UniProtKB-EC"/>
</dbReference>
<dbReference type="InterPro" id="IPR012341">
    <property type="entry name" value="6hp_glycosidase-like_sf"/>
</dbReference>
<evidence type="ECO:0000256" key="2">
    <source>
        <dbReference type="ARBA" id="ARBA00004922"/>
    </source>
</evidence>
<sequence length="914" mass="101074">MCFIQTVVSQQGIQRLNSSPQHQTKTFGTARSRLYPHAREGDIAHHHSLLTKAVSCPLHVQRTMGHFAHASFQQPPARPGLAHWRGPKAQDPAAAWNEHVELADEVRKCRRPEKGDPTFGLLVLAVLAAILCFLIPGERLEGQELPQRITSEAIKSDLQTALPVPALRGCCGEPMEFRWLFLGSSEKAVAGQPFRTVLVARDSKGRQARPAACDALRVGVDLSGKAHLSGAFLPLSWRLGQLEFHIENELAEVVEAEVRIESPDPEADVLLHTSQIHFTSGPLHSFAIRLELADQSATSPATRGSWPLRQEVCVTVMTKDQFGNPTPLNSSGGFILRTSAQRNTLEMRPTSGILDMSSTGEAQVFLTALRPGPVEIWVEAAEARSSSQSQNQLRNSTLRSLSFTDPESLGEAHGSPSSFLAAVRSKATTQDIQWQGKADEVRDAFLHAWRGYERHAWGSDELQPISRVGRNSFGGLGLTILDSLSTLWLMGLDREFEKGVKFVKDDLDFDNADSDVSVFELTIRGLGGLLGAHTLSNKKILLERAQELGNRLLPAFQTPSRIPWPTVNLARGTSKKSTQPVILSEAGSLQVEFRSLTARTGDTRFQKAADKAFQAVQSVGIRGILPVFLSPPGMRKVQAVASKFAFGALADSYYEYLLKQWLQQPSDKNFKELFLEVMDSLPTIRPSPSSVKDAEQRGTVVHYKLIEVLSDGSVDWKMDHLSCFTPGLIALGLMEVPQHDLVKKDRNATWWRLAEGITASCFELWASTSTGLAPEFSKVSSKAPHKFVEAGAFADGSHCSFQISQAGSDGRHSFLRPETAESLFYLYRLTGDEKYRHWGSKLFQAILDHAKVPHGFSSVRDVKAIPTSKMDEMQTFVMAETFKYLFLLFSPAAAFDMNHFFLNTEGHPLKRHEL</sequence>
<dbReference type="OrthoDB" id="8118055at2759"/>
<feature type="active site" evidence="10">
    <location>
        <position position="651"/>
    </location>
</feature>
<dbReference type="EC" id="3.2.1.-" evidence="13"/>
<keyword evidence="14" id="KW-0472">Membrane</keyword>
<keyword evidence="13" id="KW-0326">Glycosidase</keyword>
<organism evidence="15">
    <name type="scientific">Cladocopium goreaui</name>
    <dbReference type="NCBI Taxonomy" id="2562237"/>
    <lineage>
        <taxon>Eukaryota</taxon>
        <taxon>Sar</taxon>
        <taxon>Alveolata</taxon>
        <taxon>Dinophyceae</taxon>
        <taxon>Suessiales</taxon>
        <taxon>Symbiodiniaceae</taxon>
        <taxon>Cladocopium</taxon>
    </lineage>
</organism>
<comment type="caution">
    <text evidence="15">The sequence shown here is derived from an EMBL/GenBank/DDBJ whole genome shotgun (WGS) entry which is preliminary data.</text>
</comment>
<dbReference type="GO" id="GO:0005975">
    <property type="term" value="P:carbohydrate metabolic process"/>
    <property type="evidence" value="ECO:0007669"/>
    <property type="project" value="InterPro"/>
</dbReference>
<dbReference type="Gene3D" id="1.50.10.10">
    <property type="match status" value="1"/>
</dbReference>
<evidence type="ECO:0000256" key="7">
    <source>
        <dbReference type="ARBA" id="ARBA00023157"/>
    </source>
</evidence>
<feature type="active site" description="Proton donor" evidence="10">
    <location>
        <position position="520"/>
    </location>
</feature>
<dbReference type="GO" id="GO:0016020">
    <property type="term" value="C:membrane"/>
    <property type="evidence" value="ECO:0007669"/>
    <property type="project" value="InterPro"/>
</dbReference>
<evidence type="ECO:0000256" key="10">
    <source>
        <dbReference type="PIRSR" id="PIRSR601382-1"/>
    </source>
</evidence>
<keyword evidence="5 13" id="KW-0378">Hydrolase</keyword>
<comment type="similarity">
    <text evidence="3 13">Belongs to the glycosyl hydrolase 47 family.</text>
</comment>
<feature type="active site" evidence="10">
    <location>
        <position position="818"/>
    </location>
</feature>
<dbReference type="EMBL" id="CAMXCT010001640">
    <property type="protein sequence ID" value="CAI3991854.1"/>
    <property type="molecule type" value="Genomic_DNA"/>
</dbReference>
<feature type="transmembrane region" description="Helical" evidence="14">
    <location>
        <begin position="118"/>
        <end position="137"/>
    </location>
</feature>
<evidence type="ECO:0000313" key="15">
    <source>
        <dbReference type="EMBL" id="CAI3991854.1"/>
    </source>
</evidence>
<evidence type="ECO:0000256" key="4">
    <source>
        <dbReference type="ARBA" id="ARBA00022723"/>
    </source>
</evidence>
<comment type="pathway">
    <text evidence="2">Protein modification; protein glycosylation.</text>
</comment>
<comment type="catalytic activity">
    <reaction evidence="8">
        <text>N(4)-(alpha-D-Man-(1-&gt;2)-alpha-D-Man-(1-&gt;2)-alpha-D-Man-(1-&gt;3)-[alpha-D-Man-(1-&gt;3)-[alpha-D-Man-(1-&gt;2)-alpha-D-Man-(1-&gt;6)]-alpha-D-Man-(1-&gt;6)]-beta-D-Man-(1-&gt;4)-beta-D-GlcNAc-(1-&gt;4)-beta-D-GlcNAc)-L-asparaginyl-[protein] (N-glucan mannose isomer 8A1,2,3B1,3) + 3 H2O = N(4)-(alpha-D-Man-(1-&gt;3)-[alpha-D-Man-(1-&gt;3)-[alpha-D-Man-(1-&gt;6)]-alpha-D-Man-(1-&gt;6)]-beta-D-Man-(1-&gt;4)-beta-D-GlcNAc-(1-&gt;4)-beta-D-GlcNAc)-L-asparaginyl-[protein] (N-glucan mannose isomer 5A1,2) + 3 beta-D-mannose</text>
        <dbReference type="Rhea" id="RHEA:56028"/>
        <dbReference type="Rhea" id="RHEA-COMP:14358"/>
        <dbReference type="Rhea" id="RHEA-COMP:14367"/>
        <dbReference type="ChEBI" id="CHEBI:15377"/>
        <dbReference type="ChEBI" id="CHEBI:28563"/>
        <dbReference type="ChEBI" id="CHEBI:59087"/>
        <dbReference type="ChEBI" id="CHEBI:60628"/>
        <dbReference type="EC" id="3.2.1.113"/>
    </reaction>
</comment>
<dbReference type="InterPro" id="IPR001382">
    <property type="entry name" value="Glyco_hydro_47"/>
</dbReference>
<dbReference type="InterPro" id="IPR036026">
    <property type="entry name" value="Seven-hairpin_glycosidases"/>
</dbReference>
<feature type="binding site" evidence="11">
    <location>
        <position position="904"/>
    </location>
    <ligand>
        <name>Ca(2+)</name>
        <dbReference type="ChEBI" id="CHEBI:29108"/>
    </ligand>
</feature>
<evidence type="ECO:0000256" key="5">
    <source>
        <dbReference type="ARBA" id="ARBA00022801"/>
    </source>
</evidence>
<keyword evidence="6 11" id="KW-0106">Calcium</keyword>
<keyword evidence="14" id="KW-0812">Transmembrane</keyword>
<evidence type="ECO:0000313" key="16">
    <source>
        <dbReference type="EMBL" id="CAL1145229.1"/>
    </source>
</evidence>
<dbReference type="PANTHER" id="PTHR11742">
    <property type="entry name" value="MANNOSYL-OLIGOSACCHARIDE ALPHA-1,2-MANNOSIDASE-RELATED"/>
    <property type="match status" value="1"/>
</dbReference>
<dbReference type="EMBL" id="CAMXCT030001640">
    <property type="protein sequence ID" value="CAL4779166.1"/>
    <property type="molecule type" value="Genomic_DNA"/>
</dbReference>
<dbReference type="AlphaFoldDB" id="A0A9P1CHP2"/>
<dbReference type="InterPro" id="IPR050749">
    <property type="entry name" value="Glycosyl_Hydrolase_47"/>
</dbReference>
<evidence type="ECO:0000256" key="9">
    <source>
        <dbReference type="ARBA" id="ARBA00048605"/>
    </source>
</evidence>
<evidence type="ECO:0000313" key="17">
    <source>
        <dbReference type="Proteomes" id="UP001152797"/>
    </source>
</evidence>
<comment type="cofactor">
    <cofactor evidence="1 11">
        <name>Ca(2+)</name>
        <dbReference type="ChEBI" id="CHEBI:29108"/>
    </cofactor>
</comment>
<evidence type="ECO:0000256" key="1">
    <source>
        <dbReference type="ARBA" id="ARBA00001913"/>
    </source>
</evidence>
<reference evidence="15" key="1">
    <citation type="submission" date="2022-10" db="EMBL/GenBank/DDBJ databases">
        <authorList>
            <person name="Chen Y."/>
            <person name="Dougan E. K."/>
            <person name="Chan C."/>
            <person name="Rhodes N."/>
            <person name="Thang M."/>
        </authorList>
    </citation>
    <scope>NUCLEOTIDE SEQUENCE</scope>
</reference>
<evidence type="ECO:0000256" key="12">
    <source>
        <dbReference type="PIRSR" id="PIRSR601382-3"/>
    </source>
</evidence>
<keyword evidence="17" id="KW-1185">Reference proteome</keyword>
<dbReference type="PANTHER" id="PTHR11742:SF55">
    <property type="entry name" value="ENDOPLASMIC RETICULUM MANNOSYL-OLIGOSACCHARIDE 1,2-ALPHA-MANNOSIDASE"/>
    <property type="match status" value="1"/>
</dbReference>
<dbReference type="SUPFAM" id="SSF48225">
    <property type="entry name" value="Seven-hairpin glycosidases"/>
    <property type="match status" value="1"/>
</dbReference>
<evidence type="ECO:0000256" key="11">
    <source>
        <dbReference type="PIRSR" id="PIRSR601382-2"/>
    </source>
</evidence>
<dbReference type="PRINTS" id="PR00747">
    <property type="entry name" value="GLYHDRLASE47"/>
</dbReference>
<dbReference type="GO" id="GO:0005783">
    <property type="term" value="C:endoplasmic reticulum"/>
    <property type="evidence" value="ECO:0007669"/>
    <property type="project" value="TreeGrafter"/>
</dbReference>
<evidence type="ECO:0000256" key="14">
    <source>
        <dbReference type="SAM" id="Phobius"/>
    </source>
</evidence>
<dbReference type="GO" id="GO:0005509">
    <property type="term" value="F:calcium ion binding"/>
    <property type="evidence" value="ECO:0007669"/>
    <property type="project" value="InterPro"/>
</dbReference>
<dbReference type="Proteomes" id="UP001152797">
    <property type="component" value="Unassembled WGS sequence"/>
</dbReference>
<dbReference type="Pfam" id="PF01532">
    <property type="entry name" value="Glyco_hydro_47"/>
    <property type="match status" value="1"/>
</dbReference>